<sequence length="309" mass="32745">EDPTGLLNEGHRYRDLEAGVFISRDPAGFVDGPNVYAYVRQNPWSAFDPEGLAPQIVNTLASMGDDWFGYWGGVGGAAGNMAKGLGQLAMNLDPATNAWQSFAGKKTGYQKIAEGSQQAYHDFVQSAENLGAKAQMNGRTMTESVLDAAANHVDEATKDPKKAGNLAFGTVTSLASGADAALRIALRTGNAALTTARGTQGAATVEAAAANKPDYTRIADPKNLNASTKPTPRQVQEMKKMNMEANNGVLRDDVTGEVMVPSAKSQKGVTPPPNEVQVDHIVPVDKGGTRTMSNLELRTRANNRAKSNN</sequence>
<dbReference type="CDD" id="cd00085">
    <property type="entry name" value="HNHc"/>
    <property type="match status" value="1"/>
</dbReference>
<accession>A0ABT3GBA8</accession>
<organism evidence="2 3">
    <name type="scientific">Luteolibacter rhizosphaerae</name>
    <dbReference type="NCBI Taxonomy" id="2989719"/>
    <lineage>
        <taxon>Bacteria</taxon>
        <taxon>Pseudomonadati</taxon>
        <taxon>Verrucomicrobiota</taxon>
        <taxon>Verrucomicrobiia</taxon>
        <taxon>Verrucomicrobiales</taxon>
        <taxon>Verrucomicrobiaceae</taxon>
        <taxon>Luteolibacter</taxon>
    </lineage>
</organism>
<evidence type="ECO:0008006" key="4">
    <source>
        <dbReference type="Google" id="ProtNLM"/>
    </source>
</evidence>
<protein>
    <recommendedName>
        <fullName evidence="4">RHS repeat-associated protein</fullName>
    </recommendedName>
</protein>
<dbReference type="Gene3D" id="2.180.10.10">
    <property type="entry name" value="RHS repeat-associated core"/>
    <property type="match status" value="1"/>
</dbReference>
<dbReference type="InterPro" id="IPR022385">
    <property type="entry name" value="Rhs_assc_core"/>
</dbReference>
<evidence type="ECO:0000313" key="3">
    <source>
        <dbReference type="Proteomes" id="UP001165653"/>
    </source>
</evidence>
<dbReference type="Proteomes" id="UP001165653">
    <property type="component" value="Unassembled WGS sequence"/>
</dbReference>
<reference evidence="2" key="1">
    <citation type="submission" date="2022-10" db="EMBL/GenBank/DDBJ databases">
        <title>Luteolibacter sp. GHJ8, whole genome shotgun sequencing project.</title>
        <authorList>
            <person name="Zhao G."/>
            <person name="Shen L."/>
        </authorList>
    </citation>
    <scope>NUCLEOTIDE SEQUENCE</scope>
    <source>
        <strain evidence="2">GHJ8</strain>
    </source>
</reference>
<evidence type="ECO:0000256" key="1">
    <source>
        <dbReference type="SAM" id="MobiDB-lite"/>
    </source>
</evidence>
<dbReference type="EMBL" id="JAPDDR010000031">
    <property type="protein sequence ID" value="MCW1917126.1"/>
    <property type="molecule type" value="Genomic_DNA"/>
</dbReference>
<dbReference type="NCBIfam" id="TIGR03696">
    <property type="entry name" value="Rhs_assc_core"/>
    <property type="match status" value="1"/>
</dbReference>
<feature type="non-terminal residue" evidence="2">
    <location>
        <position position="1"/>
    </location>
</feature>
<dbReference type="Gene3D" id="1.10.30.50">
    <property type="match status" value="1"/>
</dbReference>
<gene>
    <name evidence="2" type="ORF">OJ996_26325</name>
</gene>
<keyword evidence="3" id="KW-1185">Reference proteome</keyword>
<proteinExistence type="predicted"/>
<feature type="region of interest" description="Disordered" evidence="1">
    <location>
        <begin position="263"/>
        <end position="294"/>
    </location>
</feature>
<evidence type="ECO:0000313" key="2">
    <source>
        <dbReference type="EMBL" id="MCW1917126.1"/>
    </source>
</evidence>
<dbReference type="InterPro" id="IPR003615">
    <property type="entry name" value="HNH_nuc"/>
</dbReference>
<comment type="caution">
    <text evidence="2">The sequence shown here is derived from an EMBL/GenBank/DDBJ whole genome shotgun (WGS) entry which is preliminary data.</text>
</comment>
<dbReference type="RefSeq" id="WP_264516745.1">
    <property type="nucleotide sequence ID" value="NZ_JAPDDR010000031.1"/>
</dbReference>
<name>A0ABT3GBA8_9BACT</name>